<dbReference type="OrthoDB" id="5954868at2759"/>
<dbReference type="GO" id="GO:1901135">
    <property type="term" value="P:carbohydrate derivative metabolic process"/>
    <property type="evidence" value="ECO:0007669"/>
    <property type="project" value="UniProtKB-ARBA"/>
</dbReference>
<organism evidence="7 8">
    <name type="scientific">Intoshia linei</name>
    <dbReference type="NCBI Taxonomy" id="1819745"/>
    <lineage>
        <taxon>Eukaryota</taxon>
        <taxon>Metazoa</taxon>
        <taxon>Spiralia</taxon>
        <taxon>Lophotrochozoa</taxon>
        <taxon>Mesozoa</taxon>
        <taxon>Orthonectida</taxon>
        <taxon>Rhopaluridae</taxon>
        <taxon>Intoshia</taxon>
    </lineage>
</organism>
<proteinExistence type="inferred from homology"/>
<name>A0A177AXC9_9BILA</name>
<comment type="caution">
    <text evidence="7">The sequence shown here is derived from an EMBL/GenBank/DDBJ whole genome shotgun (WGS) entry which is preliminary data.</text>
</comment>
<dbReference type="PANTHER" id="PTHR48261">
    <property type="entry name" value="ACETYLGLUCOSAMINYLTRANSFERASE"/>
    <property type="match status" value="1"/>
</dbReference>
<reference evidence="7 8" key="1">
    <citation type="submission" date="2016-04" db="EMBL/GenBank/DDBJ databases">
        <title>The genome of Intoshia linei affirms orthonectids as highly simplified spiralians.</title>
        <authorList>
            <person name="Mikhailov K.V."/>
            <person name="Slusarev G.S."/>
            <person name="Nikitin M.A."/>
            <person name="Logacheva M.D."/>
            <person name="Penin A."/>
            <person name="Aleoshin V."/>
            <person name="Panchin Y.V."/>
        </authorList>
    </citation>
    <scope>NUCLEOTIDE SEQUENCE [LARGE SCALE GENOMIC DNA]</scope>
    <source>
        <strain evidence="7">Intl2013</strain>
        <tissue evidence="7">Whole animal</tissue>
    </source>
</reference>
<evidence type="ECO:0000313" key="8">
    <source>
        <dbReference type="Proteomes" id="UP000078046"/>
    </source>
</evidence>
<comment type="subcellular location">
    <subcellularLocation>
        <location evidence="1">Endoplasmic reticulum membrane</location>
        <topology evidence="1">Single-pass type II membrane protein</topology>
    </subcellularLocation>
</comment>
<dbReference type="EMBL" id="LWCA01000857">
    <property type="protein sequence ID" value="OAF66687.1"/>
    <property type="molecule type" value="Genomic_DNA"/>
</dbReference>
<keyword evidence="4" id="KW-0472">Membrane</keyword>
<protein>
    <submittedName>
        <fullName evidence="7">Alpha-1,4-N-acetylhexosaminyltransferase EXTL2</fullName>
    </submittedName>
</protein>
<evidence type="ECO:0000256" key="4">
    <source>
        <dbReference type="ARBA" id="ARBA00023136"/>
    </source>
</evidence>
<dbReference type="InterPro" id="IPR029044">
    <property type="entry name" value="Nucleotide-diphossugar_trans"/>
</dbReference>
<dbReference type="InterPro" id="IPR004263">
    <property type="entry name" value="Exostosin"/>
</dbReference>
<sequence length="673" mass="80692">MKNERYYKNAYKLIIKRIEILEKLEYKHLSRLQNVHYQLNSKLRQLHLFKNYFKGNVTILNQFKTKLKFSNPHVYFGNKLNCSFENYKMYIQNSNIMRLKNSSKEYTIFEKLKNFNFITIGKTFTNNFNENETIHVKKEEKINLPSSTVSHLTYFLNTTSNLLHDLERLKEFKHENIDNKQNYLILNLNSKLNADEYIQLKYLESFKNEQVIVASPVYLKNVDILIAVDKLDEYGTKTLDVDLTQSRPIQVSFGIQVSSRNFDVLKLIEYINKSKVNVRIYETTNCVDEFVLKHSDYVLFQYTNCCDKCWTDSIFKALQYTVIPIFCITTVSNFDKFLPFNQLIDWLEISFIVYRHDLINFLSNLSQINSIDKKIKLKNVFYKHFSSLRNIFLTINAIISKRLNLPLPVVHRHESFNKDIKQNYFIYYDQLFYYDIYSNPFIYSIGQYSHYEIRNDAIAKLYYKYYNFSEKLTVILLFYQQDNILENLLVSIKDCLVIEKIIIVYNNIDKIIDKKKFQKISPKIHIVESKKNSLNNRFIPFHLIHTDCILSLDYDISITHDNIYETYWLWVENRDRIIGLVSRDIYYDHNTRIWKYDSGLSCRYSMVLTGAAMFHLYYSFYYTYELDIRIKNHIDKFMNCEDIAFNFMVAHITRKSPIKNNVLFAIFSNQIDR</sequence>
<evidence type="ECO:0000313" key="7">
    <source>
        <dbReference type="EMBL" id="OAF66687.1"/>
    </source>
</evidence>
<dbReference type="Gene3D" id="3.90.550.10">
    <property type="entry name" value="Spore Coat Polysaccharide Biosynthesis Protein SpsA, Chain A"/>
    <property type="match status" value="1"/>
</dbReference>
<dbReference type="Proteomes" id="UP000078046">
    <property type="component" value="Unassembled WGS sequence"/>
</dbReference>
<dbReference type="AlphaFoldDB" id="A0A177AXC9"/>
<dbReference type="PANTHER" id="PTHR48261:SF2">
    <property type="entry name" value="ACETYLGLUCOSAMINYLTRANSFERASE"/>
    <property type="match status" value="1"/>
</dbReference>
<dbReference type="Pfam" id="PF09258">
    <property type="entry name" value="Glyco_transf_64"/>
    <property type="match status" value="1"/>
</dbReference>
<dbReference type="GO" id="GO:0016757">
    <property type="term" value="F:glycosyltransferase activity"/>
    <property type="evidence" value="ECO:0007669"/>
    <property type="project" value="InterPro"/>
</dbReference>
<feature type="domain" description="Glycosyl transferase 64" evidence="6">
    <location>
        <begin position="473"/>
        <end position="661"/>
    </location>
</feature>
<dbReference type="GO" id="GO:0005789">
    <property type="term" value="C:endoplasmic reticulum membrane"/>
    <property type="evidence" value="ECO:0007669"/>
    <property type="project" value="UniProtKB-SubCell"/>
</dbReference>
<gene>
    <name evidence="7" type="ORF">A3Q56_05572</name>
</gene>
<evidence type="ECO:0000256" key="1">
    <source>
        <dbReference type="ARBA" id="ARBA00004648"/>
    </source>
</evidence>
<evidence type="ECO:0000256" key="2">
    <source>
        <dbReference type="ARBA" id="ARBA00010271"/>
    </source>
</evidence>
<comment type="similarity">
    <text evidence="2">Belongs to the glycosyltransferase 47 family.</text>
</comment>
<accession>A0A177AXC9</accession>
<evidence type="ECO:0000256" key="3">
    <source>
        <dbReference type="ARBA" id="ARBA00022679"/>
    </source>
</evidence>
<keyword evidence="3 7" id="KW-0808">Transferase</keyword>
<dbReference type="InterPro" id="IPR015338">
    <property type="entry name" value="GT64_dom"/>
</dbReference>
<dbReference type="SUPFAM" id="SSF53448">
    <property type="entry name" value="Nucleotide-diphospho-sugar transferases"/>
    <property type="match status" value="1"/>
</dbReference>
<keyword evidence="8" id="KW-1185">Reference proteome</keyword>
<evidence type="ECO:0000259" key="6">
    <source>
        <dbReference type="Pfam" id="PF09258"/>
    </source>
</evidence>
<keyword evidence="5" id="KW-1015">Disulfide bond</keyword>
<evidence type="ECO:0000256" key="5">
    <source>
        <dbReference type="ARBA" id="ARBA00023157"/>
    </source>
</evidence>